<accession>A0A645JL72</accession>
<gene>
    <name evidence="1" type="ORF">SDC9_211228</name>
</gene>
<name>A0A645JL72_9ZZZZ</name>
<sequence length="105" mass="11209">MRSILKKQFSGLVGISQARGHFLPACAQLRNFQGTVVGGDIQEISIAYLCSICACLLNGPADGVGCRFSVEKSENQGKSHHGDQHEINGADQCAAVRGARDKHDI</sequence>
<protein>
    <submittedName>
        <fullName evidence="1">Uncharacterized protein</fullName>
    </submittedName>
</protein>
<evidence type="ECO:0000313" key="1">
    <source>
        <dbReference type="EMBL" id="MPN63469.1"/>
    </source>
</evidence>
<dbReference type="EMBL" id="VSSQ01142951">
    <property type="protein sequence ID" value="MPN63469.1"/>
    <property type="molecule type" value="Genomic_DNA"/>
</dbReference>
<proteinExistence type="predicted"/>
<organism evidence="1">
    <name type="scientific">bioreactor metagenome</name>
    <dbReference type="NCBI Taxonomy" id="1076179"/>
    <lineage>
        <taxon>unclassified sequences</taxon>
        <taxon>metagenomes</taxon>
        <taxon>ecological metagenomes</taxon>
    </lineage>
</organism>
<dbReference type="AlphaFoldDB" id="A0A645JL72"/>
<comment type="caution">
    <text evidence="1">The sequence shown here is derived from an EMBL/GenBank/DDBJ whole genome shotgun (WGS) entry which is preliminary data.</text>
</comment>
<reference evidence="1" key="1">
    <citation type="submission" date="2019-08" db="EMBL/GenBank/DDBJ databases">
        <authorList>
            <person name="Kucharzyk K."/>
            <person name="Murdoch R.W."/>
            <person name="Higgins S."/>
            <person name="Loffler F."/>
        </authorList>
    </citation>
    <scope>NUCLEOTIDE SEQUENCE</scope>
</reference>